<keyword evidence="3" id="KW-1185">Reference proteome</keyword>
<evidence type="ECO:0000313" key="3">
    <source>
        <dbReference type="Proteomes" id="UP001227543"/>
    </source>
</evidence>
<protein>
    <submittedName>
        <fullName evidence="2">Uncharacterized protein</fullName>
    </submittedName>
</protein>
<gene>
    <name evidence="2" type="ORF">CTAM01_17383</name>
</gene>
<sequence>MPAPPMPWRDRPTNIKPMERDTQQKTVPRVKKATEMVRHGRRPNTWLRSAMNNISTALARRYAVPIQKPSYVLSSRSTTIAYDYEHAKDGKCLGGYRTCKEVTMTQASRATMSDNKAAVAMMAR</sequence>
<reference evidence="2 3" key="1">
    <citation type="submission" date="2016-10" db="EMBL/GenBank/DDBJ databases">
        <title>The genome sequence of Colletotrichum fioriniae PJ7.</title>
        <authorList>
            <person name="Baroncelli R."/>
        </authorList>
    </citation>
    <scope>NUCLEOTIDE SEQUENCE [LARGE SCALE GENOMIC DNA]</scope>
    <source>
        <strain evidence="2 3">Tom-12</strain>
    </source>
</reference>
<feature type="region of interest" description="Disordered" evidence="1">
    <location>
        <begin position="1"/>
        <end position="36"/>
    </location>
</feature>
<name>A0ABQ9QG50_9PEZI</name>
<accession>A0ABQ9QG50</accession>
<feature type="compositionally biased region" description="Basic and acidic residues" evidence="1">
    <location>
        <begin position="8"/>
        <end position="23"/>
    </location>
</feature>
<dbReference type="Proteomes" id="UP001227543">
    <property type="component" value="Unassembled WGS sequence"/>
</dbReference>
<dbReference type="EMBL" id="MLFU01000583">
    <property type="protein sequence ID" value="KAK1446445.1"/>
    <property type="molecule type" value="Genomic_DNA"/>
</dbReference>
<evidence type="ECO:0000256" key="1">
    <source>
        <dbReference type="SAM" id="MobiDB-lite"/>
    </source>
</evidence>
<organism evidence="2 3">
    <name type="scientific">Colletotrichum tamarilloi</name>
    <dbReference type="NCBI Taxonomy" id="1209934"/>
    <lineage>
        <taxon>Eukaryota</taxon>
        <taxon>Fungi</taxon>
        <taxon>Dikarya</taxon>
        <taxon>Ascomycota</taxon>
        <taxon>Pezizomycotina</taxon>
        <taxon>Sordariomycetes</taxon>
        <taxon>Hypocreomycetidae</taxon>
        <taxon>Glomerellales</taxon>
        <taxon>Glomerellaceae</taxon>
        <taxon>Colletotrichum</taxon>
        <taxon>Colletotrichum acutatum species complex</taxon>
    </lineage>
</organism>
<comment type="caution">
    <text evidence="2">The sequence shown here is derived from an EMBL/GenBank/DDBJ whole genome shotgun (WGS) entry which is preliminary data.</text>
</comment>
<dbReference type="GeneID" id="85417605"/>
<dbReference type="RefSeq" id="XP_060372055.1">
    <property type="nucleotide sequence ID" value="XM_060533367.1"/>
</dbReference>
<evidence type="ECO:0000313" key="2">
    <source>
        <dbReference type="EMBL" id="KAK1446445.1"/>
    </source>
</evidence>
<proteinExistence type="predicted"/>